<feature type="region of interest" description="Disordered" evidence="1">
    <location>
        <begin position="290"/>
        <end position="316"/>
    </location>
</feature>
<evidence type="ECO:0000313" key="3">
    <source>
        <dbReference type="Proteomes" id="UP000734854"/>
    </source>
</evidence>
<feature type="region of interest" description="Disordered" evidence="1">
    <location>
        <begin position="68"/>
        <end position="107"/>
    </location>
</feature>
<evidence type="ECO:0000256" key="1">
    <source>
        <dbReference type="SAM" id="MobiDB-lite"/>
    </source>
</evidence>
<dbReference type="Proteomes" id="UP000734854">
    <property type="component" value="Unassembled WGS sequence"/>
</dbReference>
<reference evidence="2 3" key="1">
    <citation type="submission" date="2020-08" db="EMBL/GenBank/DDBJ databases">
        <title>Plant Genome Project.</title>
        <authorList>
            <person name="Zhang R.-G."/>
        </authorList>
    </citation>
    <scope>NUCLEOTIDE SEQUENCE [LARGE SCALE GENOMIC DNA]</scope>
    <source>
        <tissue evidence="2">Rhizome</tissue>
    </source>
</reference>
<comment type="caution">
    <text evidence="2">The sequence shown here is derived from an EMBL/GenBank/DDBJ whole genome shotgun (WGS) entry which is preliminary data.</text>
</comment>
<organism evidence="2 3">
    <name type="scientific">Zingiber officinale</name>
    <name type="common">Ginger</name>
    <name type="synonym">Amomum zingiber</name>
    <dbReference type="NCBI Taxonomy" id="94328"/>
    <lineage>
        <taxon>Eukaryota</taxon>
        <taxon>Viridiplantae</taxon>
        <taxon>Streptophyta</taxon>
        <taxon>Embryophyta</taxon>
        <taxon>Tracheophyta</taxon>
        <taxon>Spermatophyta</taxon>
        <taxon>Magnoliopsida</taxon>
        <taxon>Liliopsida</taxon>
        <taxon>Zingiberales</taxon>
        <taxon>Zingiberaceae</taxon>
        <taxon>Zingiber</taxon>
    </lineage>
</organism>
<dbReference type="PANTHER" id="PTHR34120:SF2">
    <property type="entry name" value="OS01G0860900 PROTEIN"/>
    <property type="match status" value="1"/>
</dbReference>
<dbReference type="AlphaFoldDB" id="A0A8J5GP71"/>
<keyword evidence="3" id="KW-1185">Reference proteome</keyword>
<feature type="region of interest" description="Disordered" evidence="1">
    <location>
        <begin position="20"/>
        <end position="46"/>
    </location>
</feature>
<feature type="compositionally biased region" description="Pro residues" evidence="1">
    <location>
        <begin position="32"/>
        <end position="42"/>
    </location>
</feature>
<dbReference type="OrthoDB" id="696504at2759"/>
<accession>A0A8J5GP71</accession>
<feature type="compositionally biased region" description="Polar residues" evidence="1">
    <location>
        <begin position="74"/>
        <end position="100"/>
    </location>
</feature>
<name>A0A8J5GP71_ZINOF</name>
<dbReference type="EMBL" id="JACMSC010000009">
    <property type="protein sequence ID" value="KAG6508862.1"/>
    <property type="molecule type" value="Genomic_DNA"/>
</dbReference>
<feature type="compositionally biased region" description="Basic and acidic residues" evidence="1">
    <location>
        <begin position="303"/>
        <end position="316"/>
    </location>
</feature>
<feature type="region of interest" description="Disordered" evidence="1">
    <location>
        <begin position="133"/>
        <end position="169"/>
    </location>
</feature>
<protein>
    <submittedName>
        <fullName evidence="2">Uncharacterized protein</fullName>
    </submittedName>
</protein>
<sequence length="316" mass="32825">MPQVNDLEALVFGGGDAKVACEPHMESESDAVPPPAQDPDLPPESHLVRIGSARDPFWADVAGASVYERDDSTKGSTNPKAQTQAHANSNSKYRSNSQRFSAPAGGGLQVKPPIMVIPGQIQHHSCYLGRSGRRHASTRIFPKKLPAGGGGGGRKSAVPDEEPGSPKVSCIGKVLSQRERNRCRREAPGSQGEGEAAVEKSAGCWASLSAVLCCGARSTGSTEAEASVAAAAHPAKATADRMRALNPAMEPSGLGAMTRFASGRRSASWCGNGDDEEVDFDLGMVDQGSAACSGRRSVGSLDGAERERETDGSASV</sequence>
<dbReference type="PANTHER" id="PTHR34120">
    <property type="entry name" value="EXPRESSED PROTEIN"/>
    <property type="match status" value="1"/>
</dbReference>
<proteinExistence type="predicted"/>
<evidence type="ECO:0000313" key="2">
    <source>
        <dbReference type="EMBL" id="KAG6508862.1"/>
    </source>
</evidence>
<gene>
    <name evidence="2" type="ORF">ZIOFF_034244</name>
</gene>